<reference evidence="3" key="1">
    <citation type="submission" date="2016-10" db="EMBL/GenBank/DDBJ databases">
        <authorList>
            <person name="Varghese N."/>
            <person name="Submissions S."/>
        </authorList>
    </citation>
    <scope>NUCLEOTIDE SEQUENCE [LARGE SCALE GENOMIC DNA]</scope>
    <source>
        <strain evidence="3">ATCC 25963</strain>
    </source>
</reference>
<dbReference type="STRING" id="54.SAMN02745121_08591"/>
<evidence type="ECO:0000256" key="1">
    <source>
        <dbReference type="SAM" id="Coils"/>
    </source>
</evidence>
<keyword evidence="1" id="KW-0175">Coiled coil</keyword>
<dbReference type="AlphaFoldDB" id="A0A1I2IBI9"/>
<feature type="coiled-coil region" evidence="1">
    <location>
        <begin position="13"/>
        <end position="40"/>
    </location>
</feature>
<evidence type="ECO:0000313" key="2">
    <source>
        <dbReference type="EMBL" id="SFF39702.1"/>
    </source>
</evidence>
<organism evidence="2 3">
    <name type="scientific">Nannocystis exedens</name>
    <dbReference type="NCBI Taxonomy" id="54"/>
    <lineage>
        <taxon>Bacteria</taxon>
        <taxon>Pseudomonadati</taxon>
        <taxon>Myxococcota</taxon>
        <taxon>Polyangia</taxon>
        <taxon>Nannocystales</taxon>
        <taxon>Nannocystaceae</taxon>
        <taxon>Nannocystis</taxon>
    </lineage>
</organism>
<dbReference type="RefSeq" id="WP_096326544.1">
    <property type="nucleotide sequence ID" value="NZ_FOMX01000061.1"/>
</dbReference>
<dbReference type="OrthoDB" id="5703702at2"/>
<evidence type="ECO:0000313" key="3">
    <source>
        <dbReference type="Proteomes" id="UP000199400"/>
    </source>
</evidence>
<dbReference type="Proteomes" id="UP000199400">
    <property type="component" value="Unassembled WGS sequence"/>
</dbReference>
<gene>
    <name evidence="2" type="ORF">SAMN02745121_08591</name>
</gene>
<proteinExistence type="predicted"/>
<accession>A0A1I2IBI9</accession>
<keyword evidence="3" id="KW-1185">Reference proteome</keyword>
<protein>
    <submittedName>
        <fullName evidence="2">Uncharacterized protein</fullName>
    </submittedName>
</protein>
<sequence>MVTSVSFAEDSGVMGEIRECELAEKLIEELEDEAERYFRIGLVSGYEGLRGRVLVMRFARVAGESGGGLSGAKSVTLLGRLLEDGEVVASFTAQRSMGNAYLGGYYRSTCDLLEHVTGELAEDVTDWLRAPTFGALLGDL</sequence>
<dbReference type="EMBL" id="FOMX01000061">
    <property type="protein sequence ID" value="SFF39702.1"/>
    <property type="molecule type" value="Genomic_DNA"/>
</dbReference>
<name>A0A1I2IBI9_9BACT</name>